<sequence>MSGGAVRGAAQVGMLREVLSAGIFPDAV</sequence>
<gene>
    <name evidence="1" type="ORF">METZ01_LOCUS181778</name>
</gene>
<dbReference type="SUPFAM" id="SSF52151">
    <property type="entry name" value="FabD/lysophospholipase-like"/>
    <property type="match status" value="1"/>
</dbReference>
<organism evidence="1">
    <name type="scientific">marine metagenome</name>
    <dbReference type="NCBI Taxonomy" id="408172"/>
    <lineage>
        <taxon>unclassified sequences</taxon>
        <taxon>metagenomes</taxon>
        <taxon>ecological metagenomes</taxon>
    </lineage>
</organism>
<dbReference type="InterPro" id="IPR016035">
    <property type="entry name" value="Acyl_Trfase/lysoPLipase"/>
</dbReference>
<protein>
    <recommendedName>
        <fullName evidence="2">PNPLA domain-containing protein</fullName>
    </recommendedName>
</protein>
<name>A0A382CSX2_9ZZZZ</name>
<proteinExistence type="predicted"/>
<reference evidence="1" key="1">
    <citation type="submission" date="2018-05" db="EMBL/GenBank/DDBJ databases">
        <authorList>
            <person name="Lanie J.A."/>
            <person name="Ng W.-L."/>
            <person name="Kazmierczak K.M."/>
            <person name="Andrzejewski T.M."/>
            <person name="Davidsen T.M."/>
            <person name="Wayne K.J."/>
            <person name="Tettelin H."/>
            <person name="Glass J.I."/>
            <person name="Rusch D."/>
            <person name="Podicherti R."/>
            <person name="Tsui H.-C.T."/>
            <person name="Winkler M.E."/>
        </authorList>
    </citation>
    <scope>NUCLEOTIDE SEQUENCE</scope>
</reference>
<feature type="non-terminal residue" evidence="1">
    <location>
        <position position="28"/>
    </location>
</feature>
<accession>A0A382CSX2</accession>
<evidence type="ECO:0000313" key="1">
    <source>
        <dbReference type="EMBL" id="SVB28924.1"/>
    </source>
</evidence>
<evidence type="ECO:0008006" key="2">
    <source>
        <dbReference type="Google" id="ProtNLM"/>
    </source>
</evidence>
<dbReference type="AlphaFoldDB" id="A0A382CSX2"/>
<dbReference type="EMBL" id="UINC01035855">
    <property type="protein sequence ID" value="SVB28924.1"/>
    <property type="molecule type" value="Genomic_DNA"/>
</dbReference>